<evidence type="ECO:0000256" key="4">
    <source>
        <dbReference type="ARBA" id="ARBA00023175"/>
    </source>
</evidence>
<dbReference type="InterPro" id="IPR000253">
    <property type="entry name" value="FHA_dom"/>
</dbReference>
<dbReference type="Proteomes" id="UP001165082">
    <property type="component" value="Unassembled WGS sequence"/>
</dbReference>
<organism evidence="10 11">
    <name type="scientific">Triparma retinervis</name>
    <dbReference type="NCBI Taxonomy" id="2557542"/>
    <lineage>
        <taxon>Eukaryota</taxon>
        <taxon>Sar</taxon>
        <taxon>Stramenopiles</taxon>
        <taxon>Ochrophyta</taxon>
        <taxon>Bolidophyceae</taxon>
        <taxon>Parmales</taxon>
        <taxon>Triparmaceae</taxon>
        <taxon>Triparma</taxon>
    </lineage>
</organism>
<feature type="compositionally biased region" description="Acidic residues" evidence="7">
    <location>
        <begin position="447"/>
        <end position="457"/>
    </location>
</feature>
<dbReference type="Gene3D" id="2.60.200.20">
    <property type="match status" value="1"/>
</dbReference>
<dbReference type="SUPFAM" id="SSF49879">
    <property type="entry name" value="SMAD/FHA domain"/>
    <property type="match status" value="1"/>
</dbReference>
<dbReference type="GO" id="GO:0007018">
    <property type="term" value="P:microtubule-based movement"/>
    <property type="evidence" value="ECO:0007669"/>
    <property type="project" value="InterPro"/>
</dbReference>
<gene>
    <name evidence="10" type="ORF">TrRE_jg10047</name>
</gene>
<dbReference type="SUPFAM" id="SSF52540">
    <property type="entry name" value="P-loop containing nucleoside triphosphate hydrolases"/>
    <property type="match status" value="1"/>
</dbReference>
<keyword evidence="11" id="KW-1185">Reference proteome</keyword>
<dbReference type="GO" id="GO:0008017">
    <property type="term" value="F:microtubule binding"/>
    <property type="evidence" value="ECO:0007669"/>
    <property type="project" value="InterPro"/>
</dbReference>
<dbReference type="InterPro" id="IPR019821">
    <property type="entry name" value="Kinesin_motor_CS"/>
</dbReference>
<feature type="region of interest" description="Disordered" evidence="7">
    <location>
        <begin position="645"/>
        <end position="727"/>
    </location>
</feature>
<feature type="region of interest" description="Disordered" evidence="7">
    <location>
        <begin position="342"/>
        <end position="363"/>
    </location>
</feature>
<feature type="region of interest" description="Disordered" evidence="7">
    <location>
        <begin position="222"/>
        <end position="273"/>
    </location>
</feature>
<dbReference type="PROSITE" id="PS50067">
    <property type="entry name" value="KINESIN_MOTOR_2"/>
    <property type="match status" value="1"/>
</dbReference>
<dbReference type="EMBL" id="BRXZ01000852">
    <property type="protein sequence ID" value="GMH55717.1"/>
    <property type="molecule type" value="Genomic_DNA"/>
</dbReference>
<feature type="domain" description="FHA" evidence="8">
    <location>
        <begin position="293"/>
        <end position="343"/>
    </location>
</feature>
<dbReference type="InterPro" id="IPR036961">
    <property type="entry name" value="Kinesin_motor_dom_sf"/>
</dbReference>
<feature type="region of interest" description="Disordered" evidence="7">
    <location>
        <begin position="527"/>
        <end position="548"/>
    </location>
</feature>
<dbReference type="GO" id="GO:0005524">
    <property type="term" value="F:ATP binding"/>
    <property type="evidence" value="ECO:0007669"/>
    <property type="project" value="UniProtKB-KW"/>
</dbReference>
<dbReference type="PRINTS" id="PR00380">
    <property type="entry name" value="KINESINHEAVY"/>
</dbReference>
<feature type="compositionally biased region" description="Basic residues" evidence="7">
    <location>
        <begin position="434"/>
        <end position="444"/>
    </location>
</feature>
<dbReference type="SMART" id="SM00129">
    <property type="entry name" value="KISc"/>
    <property type="match status" value="1"/>
</dbReference>
<name>A0A9W6ZQV2_9STRA</name>
<comment type="caution">
    <text evidence="5">Lacks conserved residue(s) required for the propagation of feature annotation.</text>
</comment>
<protein>
    <recommendedName>
        <fullName evidence="6">Kinesin-like protein</fullName>
    </recommendedName>
</protein>
<dbReference type="GO" id="GO:0003777">
    <property type="term" value="F:microtubule motor activity"/>
    <property type="evidence" value="ECO:0007669"/>
    <property type="project" value="InterPro"/>
</dbReference>
<evidence type="ECO:0000256" key="1">
    <source>
        <dbReference type="ARBA" id="ARBA00022741"/>
    </source>
</evidence>
<dbReference type="PANTHER" id="PTHR47968:SF75">
    <property type="entry name" value="CENTROMERE-ASSOCIATED PROTEIN E"/>
    <property type="match status" value="1"/>
</dbReference>
<feature type="compositionally biased region" description="Basic and acidic residues" evidence="7">
    <location>
        <begin position="692"/>
        <end position="701"/>
    </location>
</feature>
<evidence type="ECO:0000313" key="10">
    <source>
        <dbReference type="EMBL" id="GMH55717.1"/>
    </source>
</evidence>
<feature type="non-terminal residue" evidence="10">
    <location>
        <position position="1"/>
    </location>
</feature>
<evidence type="ECO:0000256" key="2">
    <source>
        <dbReference type="ARBA" id="ARBA00022840"/>
    </source>
</evidence>
<dbReference type="Pfam" id="PF00225">
    <property type="entry name" value="Kinesin"/>
    <property type="match status" value="1"/>
</dbReference>
<feature type="compositionally biased region" description="Basic and acidic residues" evidence="7">
    <location>
        <begin position="352"/>
        <end position="363"/>
    </location>
</feature>
<evidence type="ECO:0000313" key="11">
    <source>
        <dbReference type="Proteomes" id="UP001165082"/>
    </source>
</evidence>
<dbReference type="InterPro" id="IPR027640">
    <property type="entry name" value="Kinesin-like_fam"/>
</dbReference>
<dbReference type="InterPro" id="IPR027417">
    <property type="entry name" value="P-loop_NTPase"/>
</dbReference>
<accession>A0A9W6ZQV2</accession>
<dbReference type="PROSITE" id="PS50006">
    <property type="entry name" value="FHA_DOMAIN"/>
    <property type="match status" value="1"/>
</dbReference>
<evidence type="ECO:0000256" key="3">
    <source>
        <dbReference type="ARBA" id="ARBA00023054"/>
    </source>
</evidence>
<keyword evidence="4 6" id="KW-0505">Motor protein</keyword>
<comment type="caution">
    <text evidence="10">The sequence shown here is derived from an EMBL/GenBank/DDBJ whole genome shotgun (WGS) entry which is preliminary data.</text>
</comment>
<evidence type="ECO:0000256" key="5">
    <source>
        <dbReference type="PROSITE-ProRule" id="PRU00283"/>
    </source>
</evidence>
<dbReference type="Pfam" id="PF00498">
    <property type="entry name" value="FHA"/>
    <property type="match status" value="1"/>
</dbReference>
<dbReference type="AlphaFoldDB" id="A0A9W6ZQV2"/>
<feature type="compositionally biased region" description="Pro residues" evidence="7">
    <location>
        <begin position="241"/>
        <end position="259"/>
    </location>
</feature>
<evidence type="ECO:0000259" key="9">
    <source>
        <dbReference type="PROSITE" id="PS50067"/>
    </source>
</evidence>
<feature type="compositionally biased region" description="Acidic residues" evidence="7">
    <location>
        <begin position="657"/>
        <end position="667"/>
    </location>
</feature>
<comment type="similarity">
    <text evidence="5 6">Belongs to the TRAFAC class myosin-kinesin ATPase superfamily. Kinesin family.</text>
</comment>
<keyword evidence="3" id="KW-0175">Coiled coil</keyword>
<dbReference type="PANTHER" id="PTHR47968">
    <property type="entry name" value="CENTROMERE PROTEIN E"/>
    <property type="match status" value="1"/>
</dbReference>
<dbReference type="InterPro" id="IPR008984">
    <property type="entry name" value="SMAD_FHA_dom_sf"/>
</dbReference>
<dbReference type="PROSITE" id="PS00411">
    <property type="entry name" value="KINESIN_MOTOR_1"/>
    <property type="match status" value="1"/>
</dbReference>
<reference evidence="10" key="1">
    <citation type="submission" date="2022-07" db="EMBL/GenBank/DDBJ databases">
        <title>Genome analysis of Parmales, a sister group of diatoms, reveals the evolutionary specialization of diatoms from phago-mixotrophs to photoautotrophs.</title>
        <authorList>
            <person name="Ban H."/>
            <person name="Sato S."/>
            <person name="Yoshikawa S."/>
            <person name="Kazumasa Y."/>
            <person name="Nakamura Y."/>
            <person name="Ichinomiya M."/>
            <person name="Saitoh K."/>
            <person name="Sato N."/>
            <person name="Blanc-Mathieu R."/>
            <person name="Endo H."/>
            <person name="Kuwata A."/>
            <person name="Ogata H."/>
        </authorList>
    </citation>
    <scope>NUCLEOTIDE SEQUENCE</scope>
</reference>
<evidence type="ECO:0000259" key="8">
    <source>
        <dbReference type="PROSITE" id="PS50006"/>
    </source>
</evidence>
<dbReference type="OrthoDB" id="195995at2759"/>
<feature type="region of interest" description="Disordered" evidence="7">
    <location>
        <begin position="422"/>
        <end position="488"/>
    </location>
</feature>
<keyword evidence="2 6" id="KW-0067">ATP-binding</keyword>
<evidence type="ECO:0000256" key="6">
    <source>
        <dbReference type="RuleBase" id="RU000394"/>
    </source>
</evidence>
<feature type="compositionally biased region" description="Polar residues" evidence="7">
    <location>
        <begin position="714"/>
        <end position="727"/>
    </location>
</feature>
<dbReference type="SMART" id="SM00240">
    <property type="entry name" value="FHA"/>
    <property type="match status" value="1"/>
</dbReference>
<dbReference type="Gene3D" id="3.40.850.10">
    <property type="entry name" value="Kinesin motor domain"/>
    <property type="match status" value="1"/>
</dbReference>
<keyword evidence="1 6" id="KW-0547">Nucleotide-binding</keyword>
<feature type="compositionally biased region" description="Polar residues" evidence="7">
    <location>
        <begin position="475"/>
        <end position="488"/>
    </location>
</feature>
<evidence type="ECO:0000256" key="7">
    <source>
        <dbReference type="SAM" id="MobiDB-lite"/>
    </source>
</evidence>
<dbReference type="GO" id="GO:0005874">
    <property type="term" value="C:microtubule"/>
    <property type="evidence" value="ECO:0007669"/>
    <property type="project" value="UniProtKB-KW"/>
</dbReference>
<dbReference type="InterPro" id="IPR001752">
    <property type="entry name" value="Kinesin_motor_dom"/>
</dbReference>
<feature type="domain" description="Kinesin motor" evidence="9">
    <location>
        <begin position="1"/>
        <end position="137"/>
    </location>
</feature>
<proteinExistence type="inferred from homology"/>
<sequence length="727" mass="78958">SHAVLTVVFEQNTSRRDHGGCLVARSTKTARVHLVDLAGSERVKQTGATGATLNEASHINKSLAALGDVIKALAKAGKAQAGPNTFVPYRNSTLTYLLKESLGGNSVTVMIATVSPSLEHFEETFSTLKYAERAKKMVNHVRMNSSTTEMGPNTHAEIQKLRSEVERLKNEKEEMMRALIDTPARNLTRDSSVGIQIASALSLASSAAAPYAYPLNTAGGPGGPAVPEPPGPYATNQDTVAPPPPGPPAQEPRLPPAPAAPRDLPSNVPTLVNLNPDPMFTEKIRYPIHSGVATLGSSQSNDVVLSSSSVAPHHCVVSYESLTGLLVVSNFSGSETYVNGRRIGGEGDEIEDGMRGEGGEERRKARSVTIQHGFRICFGEKGTHVFRLEFITNEADERRIKADYEFAMEEMRLVHNEEIRAGESSSVAAAGRVPQRRPRAHHHSPSADDELPEEFEDMFNSMTPPPPSEASSATFDQNNQNLYTHPHNIQNEDVVINSIASKLDNFASQLDELSQDDEKLENSLKKLSRAPPSGARRHQHTDHSSPFSVYGYNPASIKAVQGGQTAPRHTPSKINASHTESEIEFMEYEKALTDRLSPHSDSTVVLDAEGREIAAGGNDKEELSESFAIQSRAALESLRREIQAEQEAGADEGGRGEEEEEEEDEFDAVINDVFNSAPEQTPAGAVVSKLNAVEKKREAARQRLRSRQNRSSRGGTTTNKYTNANED</sequence>
<keyword evidence="6" id="KW-0493">Microtubule</keyword>